<organism evidence="1 2">
    <name type="scientific">Lactococcus phage CHPC971</name>
    <dbReference type="NCBI Taxonomy" id="2575255"/>
    <lineage>
        <taxon>Viruses</taxon>
        <taxon>Duplodnaviria</taxon>
        <taxon>Heunggongvirae</taxon>
        <taxon>Uroviricota</taxon>
        <taxon>Caudoviricetes</taxon>
        <taxon>Fremauxvirus</taxon>
        <taxon>Fremauxvirus CHPC971</taxon>
    </lineage>
</organism>
<evidence type="ECO:0000313" key="2">
    <source>
        <dbReference type="Proteomes" id="UP000306022"/>
    </source>
</evidence>
<proteinExistence type="predicted"/>
<dbReference type="GeneID" id="65071119"/>
<dbReference type="KEGG" id="vg:65071119"/>
<name>A0A4Y5MZ95_9CAUD</name>
<protein>
    <submittedName>
        <fullName evidence="1">Uncharacterized protein</fullName>
    </submittedName>
</protein>
<dbReference type="RefSeq" id="YP_010082119.1">
    <property type="nucleotide sequence ID" value="NC_055027.1"/>
</dbReference>
<evidence type="ECO:0000313" key="1">
    <source>
        <dbReference type="EMBL" id="QCW07627.1"/>
    </source>
</evidence>
<accession>A0A4Y5MZ95</accession>
<reference evidence="1 2" key="1">
    <citation type="submission" date="2019-04" db="EMBL/GenBank/DDBJ databases">
        <authorList>
            <person name="de Jong A."/>
        </authorList>
    </citation>
    <scope>NUCLEOTIDE SEQUENCE [LARGE SCALE GENOMIC DNA]</scope>
</reference>
<sequence length="96" mass="11407">MKLYKGLTMYKRGTIAKPVYVLELITNRGYANEYYEYNDKNEAIKAYGRAHWLKEHHFCKQEFEPIEKHTTTQQALFQIGLTALKTYVTVEKWILS</sequence>
<keyword evidence="2" id="KW-1185">Reference proteome</keyword>
<dbReference type="Proteomes" id="UP000306022">
    <property type="component" value="Segment"/>
</dbReference>
<dbReference type="EMBL" id="MK779875">
    <property type="protein sequence ID" value="QCW07627.1"/>
    <property type="molecule type" value="Genomic_DNA"/>
</dbReference>